<name>A0AA36IB58_9DINO</name>
<keyword evidence="3 6" id="KW-1133">Transmembrane helix</keyword>
<evidence type="ECO:0000256" key="1">
    <source>
        <dbReference type="ARBA" id="ARBA00004370"/>
    </source>
</evidence>
<sequence>MSVRSATASTSLSGTVTGTAVSTSSSTTSITVSRTRTATDTTACGTNAVFRRATNMTFGTLTFSSTSTTSSSSTASATTQTQMSIASVATAAVEEFEASQEYLARQALSAAMASEDFVELVAQGPDGTTLVAAAIRASANMTNVTVSDGGVAVKVPVALVTAAGGGFMLLTFAVLGQESQTLAALQAAASSAAELAANPVSIVLLTANGTEWSGPLPEPLELTIPLNASNNTEATGECAFWDTSTNSWSTEGVSTLSVGLNEVVCQTTHLSLFGFIIRTIVQVFVCSAAAAIFSEQGLQNLGQGTWARSIPAALHWVAILFGAVLLFRCRRYDQQYQQYLSELKLAGEAHKSRKRRRNSLQTSQLLAHQHFGFKLPDTKRFSKYVYSMIVRRKTGQSLADLEGMYTSVGTVDAHMKAQKCIRDFSSYGLRQKAQALYKASNAWVRFTEPSPLNSCVFRCSLHFAQIYSKWAVAAVFFNLSARAPDQGEECEVFERFPEMMIRAAFVSALSTLLGILPFLLPLLLRRCPQSCTPVAKVISYTYTFVYFAVCNIVVCVFLSSVTLADGLKWFASGIMGLMSSLLLMPALVACASLLLLHNTSADVDELYNWGPSDREGEVWRYLECRPEISISLATQRLLLCKHPACSLEVICQVAGLPETAVTLDRDEDSTSNDKDGKEDAGTWCGALSVTEEQWLRISARARSDQSDHAWELGFICLSMESLRGGFQGALELQCPRHLQAYLEANIPEPTVEIAV</sequence>
<feature type="transmembrane region" description="Helical" evidence="6">
    <location>
        <begin position="503"/>
        <end position="524"/>
    </location>
</feature>
<comment type="subcellular location">
    <subcellularLocation>
        <location evidence="1">Membrane</location>
    </subcellularLocation>
</comment>
<organism evidence="7 8">
    <name type="scientific">Effrenium voratum</name>
    <dbReference type="NCBI Taxonomy" id="2562239"/>
    <lineage>
        <taxon>Eukaryota</taxon>
        <taxon>Sar</taxon>
        <taxon>Alveolata</taxon>
        <taxon>Dinophyceae</taxon>
        <taxon>Suessiales</taxon>
        <taxon>Symbiodiniaceae</taxon>
        <taxon>Effrenium</taxon>
    </lineage>
</organism>
<dbReference type="InterPro" id="IPR000203">
    <property type="entry name" value="GPS"/>
</dbReference>
<evidence type="ECO:0008006" key="9">
    <source>
        <dbReference type="Google" id="ProtNLM"/>
    </source>
</evidence>
<keyword evidence="8" id="KW-1185">Reference proteome</keyword>
<dbReference type="InterPro" id="IPR046338">
    <property type="entry name" value="GAIN_dom_sf"/>
</dbReference>
<feature type="region of interest" description="Disordered" evidence="5">
    <location>
        <begin position="1"/>
        <end position="30"/>
    </location>
</feature>
<dbReference type="SMART" id="SM00303">
    <property type="entry name" value="GPS"/>
    <property type="match status" value="1"/>
</dbReference>
<evidence type="ECO:0000256" key="2">
    <source>
        <dbReference type="ARBA" id="ARBA00022692"/>
    </source>
</evidence>
<keyword evidence="2 6" id="KW-0812">Transmembrane</keyword>
<protein>
    <recommendedName>
        <fullName evidence="9">GPS domain-containing protein</fullName>
    </recommendedName>
</protein>
<dbReference type="Pfam" id="PF01825">
    <property type="entry name" value="GPS"/>
    <property type="match status" value="1"/>
</dbReference>
<gene>
    <name evidence="7" type="ORF">EVOR1521_LOCUS10641</name>
</gene>
<feature type="transmembrane region" description="Helical" evidence="6">
    <location>
        <begin position="275"/>
        <end position="294"/>
    </location>
</feature>
<feature type="transmembrane region" description="Helical" evidence="6">
    <location>
        <begin position="576"/>
        <end position="596"/>
    </location>
</feature>
<keyword evidence="4 6" id="KW-0472">Membrane</keyword>
<dbReference type="AlphaFoldDB" id="A0AA36IB58"/>
<feature type="transmembrane region" description="Helical" evidence="6">
    <location>
        <begin position="306"/>
        <end position="327"/>
    </location>
</feature>
<proteinExistence type="predicted"/>
<dbReference type="EMBL" id="CAUJNA010001024">
    <property type="protein sequence ID" value="CAJ1383543.1"/>
    <property type="molecule type" value="Genomic_DNA"/>
</dbReference>
<evidence type="ECO:0000313" key="7">
    <source>
        <dbReference type="EMBL" id="CAJ1383543.1"/>
    </source>
</evidence>
<dbReference type="Gene3D" id="2.60.220.50">
    <property type="match status" value="1"/>
</dbReference>
<comment type="caution">
    <text evidence="7">The sequence shown here is derived from an EMBL/GenBank/DDBJ whole genome shotgun (WGS) entry which is preliminary data.</text>
</comment>
<evidence type="ECO:0000256" key="6">
    <source>
        <dbReference type="SAM" id="Phobius"/>
    </source>
</evidence>
<dbReference type="Proteomes" id="UP001178507">
    <property type="component" value="Unassembled WGS sequence"/>
</dbReference>
<accession>A0AA36IB58</accession>
<dbReference type="GO" id="GO:0016020">
    <property type="term" value="C:membrane"/>
    <property type="evidence" value="ECO:0007669"/>
    <property type="project" value="UniProtKB-SubCell"/>
</dbReference>
<reference evidence="7" key="1">
    <citation type="submission" date="2023-08" db="EMBL/GenBank/DDBJ databases">
        <authorList>
            <person name="Chen Y."/>
            <person name="Shah S."/>
            <person name="Dougan E. K."/>
            <person name="Thang M."/>
            <person name="Chan C."/>
        </authorList>
    </citation>
    <scope>NUCLEOTIDE SEQUENCE</scope>
</reference>
<feature type="transmembrane region" description="Helical" evidence="6">
    <location>
        <begin position="544"/>
        <end position="564"/>
    </location>
</feature>
<evidence type="ECO:0000256" key="5">
    <source>
        <dbReference type="SAM" id="MobiDB-lite"/>
    </source>
</evidence>
<evidence type="ECO:0000256" key="3">
    <source>
        <dbReference type="ARBA" id="ARBA00022989"/>
    </source>
</evidence>
<evidence type="ECO:0000256" key="4">
    <source>
        <dbReference type="ARBA" id="ARBA00023136"/>
    </source>
</evidence>
<evidence type="ECO:0000313" key="8">
    <source>
        <dbReference type="Proteomes" id="UP001178507"/>
    </source>
</evidence>